<name>A0A7D5JLM4_9CAUD</name>
<reference evidence="1 2" key="1">
    <citation type="submission" date="2020-05" db="EMBL/GenBank/DDBJ databases">
        <title>Genomics and ecology of novel Flavobacterium phages from the Baltic Sea.</title>
        <authorList>
            <person name="Hoetzinger M."/>
            <person name="Nilsson E."/>
            <person name="Holmfeldt K."/>
        </authorList>
    </citation>
    <scope>NUCLEOTIDE SEQUENCE [LARGE SCALE GENOMIC DNA]</scope>
</reference>
<keyword evidence="2" id="KW-1185">Reference proteome</keyword>
<proteinExistence type="predicted"/>
<evidence type="ECO:0000313" key="2">
    <source>
        <dbReference type="Proteomes" id="UP000510645"/>
    </source>
</evidence>
<sequence length="186" mass="21929">MIYIKDNFVDISFVDQINDDQNPFDRVDTPGKSFWVKKPSNELLESVIRNIEECEGNSIDLILSFIREAREGQDNDWRIHNDSIINGQQPDRAGVLYISDEKSGFLNGTAFWEHKIYGDKVNDIRSEEFDRLLNEDSNNLELWNLKSIIGHKKNRFISYPCDYFHSKFPNEFIDNRIVLVIFYKIK</sequence>
<dbReference type="EMBL" id="MT497017">
    <property type="protein sequence ID" value="QLF85200.1"/>
    <property type="molecule type" value="Genomic_DNA"/>
</dbReference>
<protein>
    <submittedName>
        <fullName evidence="1">Uncharacterized protein</fullName>
    </submittedName>
</protein>
<dbReference type="Proteomes" id="UP000510645">
    <property type="component" value="Segment"/>
</dbReference>
<organism evidence="1 2">
    <name type="scientific">Flavobacterium phage vB_FspP_elemoA_7-9A</name>
    <dbReference type="NCBI Taxonomy" id="2743781"/>
    <lineage>
        <taxon>Viruses</taxon>
        <taxon>Duplodnaviria</taxon>
        <taxon>Heunggongvirae</taxon>
        <taxon>Uroviricota</taxon>
        <taxon>Caudoviricetes</taxon>
        <taxon>Elemovirus</taxon>
        <taxon>Elemovirus elemoA</taxon>
    </lineage>
</organism>
<gene>
    <name evidence="1" type="ORF">elemo79Aphanotate_6</name>
</gene>
<evidence type="ECO:0000313" key="1">
    <source>
        <dbReference type="EMBL" id="QLF85200.1"/>
    </source>
</evidence>
<accession>A0A7D5JLM4</accession>